<dbReference type="PROSITE" id="PS00600">
    <property type="entry name" value="AA_TRANSFER_CLASS_3"/>
    <property type="match status" value="1"/>
</dbReference>
<dbReference type="InterPro" id="IPR015422">
    <property type="entry name" value="PyrdxlP-dep_Trfase_small"/>
</dbReference>
<dbReference type="InterPro" id="IPR005814">
    <property type="entry name" value="Aminotrans_3"/>
</dbReference>
<dbReference type="InterPro" id="IPR015424">
    <property type="entry name" value="PyrdxlP-dep_Trfase"/>
</dbReference>
<reference evidence="3" key="1">
    <citation type="submission" date="2018-05" db="EMBL/GenBank/DDBJ databases">
        <authorList>
            <person name="Lanie J.A."/>
            <person name="Ng W.-L."/>
            <person name="Kazmierczak K.M."/>
            <person name="Andrzejewski T.M."/>
            <person name="Davidsen T.M."/>
            <person name="Wayne K.J."/>
            <person name="Tettelin H."/>
            <person name="Glass J.I."/>
            <person name="Rusch D."/>
            <person name="Podicherti R."/>
            <person name="Tsui H.-C.T."/>
            <person name="Winkler M.E."/>
        </authorList>
    </citation>
    <scope>NUCLEOTIDE SEQUENCE</scope>
</reference>
<dbReference type="PANTHER" id="PTHR43094">
    <property type="entry name" value="AMINOTRANSFERASE"/>
    <property type="match status" value="1"/>
</dbReference>
<feature type="non-terminal residue" evidence="3">
    <location>
        <position position="294"/>
    </location>
</feature>
<dbReference type="AlphaFoldDB" id="A0A382EDN1"/>
<dbReference type="PANTHER" id="PTHR43094:SF1">
    <property type="entry name" value="AMINOTRANSFERASE CLASS-III"/>
    <property type="match status" value="1"/>
</dbReference>
<keyword evidence="2" id="KW-0663">Pyridoxal phosphate</keyword>
<dbReference type="GO" id="GO:0008483">
    <property type="term" value="F:transaminase activity"/>
    <property type="evidence" value="ECO:0007669"/>
    <property type="project" value="InterPro"/>
</dbReference>
<evidence type="ECO:0000256" key="2">
    <source>
        <dbReference type="ARBA" id="ARBA00022898"/>
    </source>
</evidence>
<name>A0A382EDN1_9ZZZZ</name>
<dbReference type="InterPro" id="IPR015421">
    <property type="entry name" value="PyrdxlP-dep_Trfase_major"/>
</dbReference>
<dbReference type="Pfam" id="PF00202">
    <property type="entry name" value="Aminotran_3"/>
    <property type="match status" value="1"/>
</dbReference>
<evidence type="ECO:0000313" key="3">
    <source>
        <dbReference type="EMBL" id="SVB47987.1"/>
    </source>
</evidence>
<dbReference type="Gene3D" id="3.90.1150.10">
    <property type="entry name" value="Aspartate Aminotransferase, domain 1"/>
    <property type="match status" value="1"/>
</dbReference>
<accession>A0A382EDN1</accession>
<dbReference type="GO" id="GO:0030170">
    <property type="term" value="F:pyridoxal phosphate binding"/>
    <property type="evidence" value="ECO:0007669"/>
    <property type="project" value="InterPro"/>
</dbReference>
<gene>
    <name evidence="3" type="ORF">METZ01_LOCUS200841</name>
</gene>
<dbReference type="Gene3D" id="3.40.640.10">
    <property type="entry name" value="Type I PLP-dependent aspartate aminotransferase-like (Major domain)"/>
    <property type="match status" value="1"/>
</dbReference>
<evidence type="ECO:0000256" key="1">
    <source>
        <dbReference type="ARBA" id="ARBA00008954"/>
    </source>
</evidence>
<organism evidence="3">
    <name type="scientific">marine metagenome</name>
    <dbReference type="NCBI Taxonomy" id="408172"/>
    <lineage>
        <taxon>unclassified sequences</taxon>
        <taxon>metagenomes</taxon>
        <taxon>ecological metagenomes</taxon>
    </lineage>
</organism>
<evidence type="ECO:0008006" key="4">
    <source>
        <dbReference type="Google" id="ProtNLM"/>
    </source>
</evidence>
<dbReference type="InterPro" id="IPR049704">
    <property type="entry name" value="Aminotrans_3_PPA_site"/>
</dbReference>
<dbReference type="SUPFAM" id="SSF53383">
    <property type="entry name" value="PLP-dependent transferases"/>
    <property type="match status" value="1"/>
</dbReference>
<protein>
    <recommendedName>
        <fullName evidence="4">Aspartate aminotransferase family protein</fullName>
    </recommendedName>
</protein>
<comment type="similarity">
    <text evidence="1">Belongs to the class-III pyridoxal-phosphate-dependent aminotransferase family.</text>
</comment>
<proteinExistence type="inferred from homology"/>
<sequence length="294" mass="31892">MAIRQLTGEEIEEIKLNAQDHFWPHAKPAGDMSEDLGIKVVKSAKGIWVEDANGDKYLDLISGMFLKAIGHGRKEIAEAVYEQMADISYSPGGTVTPVTAELSAKVASLAPDKESRIYFVSGGSEAVETAIKMAKQYHFNNGDAARWKVLSRKGSYHGATHMCMSLGQAGPSQIGPLMPGNVHVSQHNNYRGICNDGEGNCNLECARDIEKAIEHEGSGTVAAFIAEPITQAGGTHIPHPDYWPMIREICDRHGVIMICDEVINGFGRTGKMFATEHWDVAPDITTVAKQLTSG</sequence>
<dbReference type="EMBL" id="UINC01043649">
    <property type="protein sequence ID" value="SVB47987.1"/>
    <property type="molecule type" value="Genomic_DNA"/>
</dbReference>